<organism evidence="2 3">
    <name type="scientific">Claviceps arundinis</name>
    <dbReference type="NCBI Taxonomy" id="1623583"/>
    <lineage>
        <taxon>Eukaryota</taxon>
        <taxon>Fungi</taxon>
        <taxon>Dikarya</taxon>
        <taxon>Ascomycota</taxon>
        <taxon>Pezizomycotina</taxon>
        <taxon>Sordariomycetes</taxon>
        <taxon>Hypocreomycetidae</taxon>
        <taxon>Hypocreales</taxon>
        <taxon>Clavicipitaceae</taxon>
        <taxon>Claviceps</taxon>
    </lineage>
</organism>
<evidence type="ECO:0000313" key="2">
    <source>
        <dbReference type="EMBL" id="KAG5976766.1"/>
    </source>
</evidence>
<reference evidence="2" key="1">
    <citation type="journal article" date="2020" name="bioRxiv">
        <title>Whole genome comparisons of ergot fungi reveals the divergence and evolution of species within the genus Claviceps are the result of varying mechanisms driving genome evolution and host range expansion.</title>
        <authorList>
            <person name="Wyka S.A."/>
            <person name="Mondo S.J."/>
            <person name="Liu M."/>
            <person name="Dettman J."/>
            <person name="Nalam V."/>
            <person name="Broders K.D."/>
        </authorList>
    </citation>
    <scope>NUCLEOTIDE SEQUENCE</scope>
    <source>
        <strain evidence="2">CCC 1102</strain>
    </source>
</reference>
<feature type="region of interest" description="Disordered" evidence="1">
    <location>
        <begin position="1"/>
        <end position="26"/>
    </location>
</feature>
<evidence type="ECO:0000256" key="1">
    <source>
        <dbReference type="SAM" id="MobiDB-lite"/>
    </source>
</evidence>
<comment type="caution">
    <text evidence="2">The sequence shown here is derived from an EMBL/GenBank/DDBJ whole genome shotgun (WGS) entry which is preliminary data.</text>
</comment>
<dbReference type="Proteomes" id="UP000784919">
    <property type="component" value="Unassembled WGS sequence"/>
</dbReference>
<gene>
    <name evidence="2" type="ORF">E4U56_001437</name>
</gene>
<accession>A0A9P7N0E8</accession>
<sequence>MSRKVLVNAGDGGEFGGEAEAAPPERSSCPAFGLLEAGGWRPARVRRTGDGGEFMGVRAACTELPGF</sequence>
<protein>
    <submittedName>
        <fullName evidence="2">Uncharacterized protein</fullName>
    </submittedName>
</protein>
<proteinExistence type="predicted"/>
<dbReference type="EMBL" id="SRPS01000014">
    <property type="protein sequence ID" value="KAG5976766.1"/>
    <property type="molecule type" value="Genomic_DNA"/>
</dbReference>
<name>A0A9P7N0E8_9HYPO</name>
<dbReference type="AlphaFoldDB" id="A0A9P7N0E8"/>
<evidence type="ECO:0000313" key="3">
    <source>
        <dbReference type="Proteomes" id="UP000784919"/>
    </source>
</evidence>